<dbReference type="EMBL" id="CM020619">
    <property type="protein sequence ID" value="KAK1863137.1"/>
    <property type="molecule type" value="Genomic_DNA"/>
</dbReference>
<accession>A0ACC3BZ19</accession>
<name>A0ACC3BZ19_PYRYE</name>
<sequence length="391" mass="43341">MGRRQRKAAALSGAVSKTVAINEPVSTSAVSLAAKATATKAAYARFVTGKDGWLAWTEAQGVSSTGLDERAADRVAQFFYFRTCAFSLGVSTAGQLLAAIGQYYDEATSCGKGTWAVIAREGEASSTAGNPVHSVAVRDMRTAHKQAKACAGEGEVDSVDVIEPVHIRTFFSRHFSGRPLSECDPDAVMLHAAVLMGMCLMLRFNELSSLTMDHLGRSEGHFTFSIPTGTKTQHRKQKYELTPWPTSIRFDPRLDPVLAFATWVRLRGGADGYIFCDLRQIRGRWRLYQKEPMSSSNLVDFLRKLYSPCGVLDANELATHTAKRSGVQFYKAIHQTPVWIMDKSGWTDPASFMRYRGMCNRLAQRKAYSTKASWSMYMRDFVALSRHVLLC</sequence>
<comment type="caution">
    <text evidence="1">The sequence shown here is derived from an EMBL/GenBank/DDBJ whole genome shotgun (WGS) entry which is preliminary data.</text>
</comment>
<proteinExistence type="predicted"/>
<evidence type="ECO:0000313" key="2">
    <source>
        <dbReference type="Proteomes" id="UP000798662"/>
    </source>
</evidence>
<evidence type="ECO:0000313" key="1">
    <source>
        <dbReference type="EMBL" id="KAK1863137.1"/>
    </source>
</evidence>
<gene>
    <name evidence="1" type="ORF">I4F81_005699</name>
</gene>
<reference evidence="1" key="1">
    <citation type="submission" date="2019-11" db="EMBL/GenBank/DDBJ databases">
        <title>Nori genome reveals adaptations in red seaweeds to the harsh intertidal environment.</title>
        <authorList>
            <person name="Wang D."/>
            <person name="Mao Y."/>
        </authorList>
    </citation>
    <scope>NUCLEOTIDE SEQUENCE</scope>
    <source>
        <tissue evidence="1">Gametophyte</tissue>
    </source>
</reference>
<dbReference type="Proteomes" id="UP000798662">
    <property type="component" value="Chromosome 2"/>
</dbReference>
<protein>
    <submittedName>
        <fullName evidence="1">Uncharacterized protein</fullName>
    </submittedName>
</protein>
<keyword evidence="2" id="KW-1185">Reference proteome</keyword>
<organism evidence="1 2">
    <name type="scientific">Pyropia yezoensis</name>
    <name type="common">Susabi-nori</name>
    <name type="synonym">Porphyra yezoensis</name>
    <dbReference type="NCBI Taxonomy" id="2788"/>
    <lineage>
        <taxon>Eukaryota</taxon>
        <taxon>Rhodophyta</taxon>
        <taxon>Bangiophyceae</taxon>
        <taxon>Bangiales</taxon>
        <taxon>Bangiaceae</taxon>
        <taxon>Pyropia</taxon>
    </lineage>
</organism>